<evidence type="ECO:0000259" key="8">
    <source>
        <dbReference type="Pfam" id="PF10502"/>
    </source>
</evidence>
<protein>
    <recommendedName>
        <fullName evidence="5">Signal peptidase I</fullName>
        <ecNumber evidence="5">3.4.21.89</ecNumber>
    </recommendedName>
</protein>
<dbReference type="InterPro" id="IPR019533">
    <property type="entry name" value="Peptidase_S26"/>
</dbReference>
<dbReference type="InterPro" id="IPR001733">
    <property type="entry name" value="Peptidase_S26B"/>
</dbReference>
<proteinExistence type="predicted"/>
<dbReference type="AlphaFoldDB" id="A0A1G6SDB2"/>
<feature type="region of interest" description="Disordered" evidence="6">
    <location>
        <begin position="180"/>
        <end position="219"/>
    </location>
</feature>
<dbReference type="GO" id="GO:0016020">
    <property type="term" value="C:membrane"/>
    <property type="evidence" value="ECO:0007669"/>
    <property type="project" value="UniProtKB-SubCell"/>
</dbReference>
<dbReference type="RefSeq" id="WP_083577070.1">
    <property type="nucleotide sequence ID" value="NZ_FNAB01000003.1"/>
</dbReference>
<name>A0A1G6SDB2_9NOCA</name>
<comment type="subcellular location">
    <subcellularLocation>
        <location evidence="1">Membrane</location>
    </subcellularLocation>
</comment>
<dbReference type="GO" id="GO:0006465">
    <property type="term" value="P:signal peptide processing"/>
    <property type="evidence" value="ECO:0007669"/>
    <property type="project" value="UniProtKB-UniRule"/>
</dbReference>
<accession>A0A1G6SDB2</accession>
<reference evidence="9 10" key="1">
    <citation type="submission" date="2016-10" db="EMBL/GenBank/DDBJ databases">
        <authorList>
            <person name="de Groot N.N."/>
        </authorList>
    </citation>
    <scope>NUCLEOTIDE SEQUENCE [LARGE SCALE GENOMIC DNA]</scope>
    <source>
        <strain evidence="9 10">JCM 11308</strain>
    </source>
</reference>
<dbReference type="Pfam" id="PF10502">
    <property type="entry name" value="Peptidase_S26"/>
    <property type="match status" value="1"/>
</dbReference>
<feature type="transmembrane region" description="Helical" evidence="7">
    <location>
        <begin position="155"/>
        <end position="174"/>
    </location>
</feature>
<dbReference type="SUPFAM" id="SSF51306">
    <property type="entry name" value="LexA/Signal peptidase"/>
    <property type="match status" value="1"/>
</dbReference>
<dbReference type="NCBIfam" id="TIGR02228">
    <property type="entry name" value="sigpep_I_arch"/>
    <property type="match status" value="1"/>
</dbReference>
<dbReference type="PANTHER" id="PTHR10806:SF6">
    <property type="entry name" value="SIGNAL PEPTIDASE COMPLEX CATALYTIC SUBUNIT SEC11"/>
    <property type="match status" value="1"/>
</dbReference>
<evidence type="ECO:0000256" key="6">
    <source>
        <dbReference type="SAM" id="MobiDB-lite"/>
    </source>
</evidence>
<evidence type="ECO:0000256" key="5">
    <source>
        <dbReference type="NCBIfam" id="TIGR02228"/>
    </source>
</evidence>
<evidence type="ECO:0000256" key="4">
    <source>
        <dbReference type="ARBA" id="ARBA00023136"/>
    </source>
</evidence>
<evidence type="ECO:0000256" key="7">
    <source>
        <dbReference type="SAM" id="Phobius"/>
    </source>
</evidence>
<evidence type="ECO:0000256" key="3">
    <source>
        <dbReference type="ARBA" id="ARBA00022989"/>
    </source>
</evidence>
<evidence type="ECO:0000313" key="10">
    <source>
        <dbReference type="Proteomes" id="UP000199417"/>
    </source>
</evidence>
<dbReference type="CDD" id="cd06530">
    <property type="entry name" value="S26_SPase_I"/>
    <property type="match status" value="1"/>
</dbReference>
<keyword evidence="4 7" id="KW-0472">Membrane</keyword>
<gene>
    <name evidence="9" type="ORF">SAMN05444580_103101</name>
</gene>
<dbReference type="PANTHER" id="PTHR10806">
    <property type="entry name" value="SIGNAL PEPTIDASE COMPLEX CATALYTIC SUBUNIT SEC11"/>
    <property type="match status" value="1"/>
</dbReference>
<dbReference type="GO" id="GO:0009003">
    <property type="term" value="F:signal peptidase activity"/>
    <property type="evidence" value="ECO:0007669"/>
    <property type="project" value="UniProtKB-EC"/>
</dbReference>
<dbReference type="Proteomes" id="UP000199417">
    <property type="component" value="Unassembled WGS sequence"/>
</dbReference>
<evidence type="ECO:0000256" key="1">
    <source>
        <dbReference type="ARBA" id="ARBA00004370"/>
    </source>
</evidence>
<evidence type="ECO:0000313" key="9">
    <source>
        <dbReference type="EMBL" id="SDD14878.1"/>
    </source>
</evidence>
<evidence type="ECO:0000256" key="2">
    <source>
        <dbReference type="ARBA" id="ARBA00022692"/>
    </source>
</evidence>
<feature type="transmembrane region" description="Helical" evidence="7">
    <location>
        <begin position="21"/>
        <end position="40"/>
    </location>
</feature>
<dbReference type="EMBL" id="FNAB01000003">
    <property type="protein sequence ID" value="SDD14878.1"/>
    <property type="molecule type" value="Genomic_DNA"/>
</dbReference>
<dbReference type="InterPro" id="IPR036286">
    <property type="entry name" value="LexA/Signal_pep-like_sf"/>
</dbReference>
<dbReference type="Gene3D" id="2.10.109.10">
    <property type="entry name" value="Umud Fragment, subunit A"/>
    <property type="match status" value="1"/>
</dbReference>
<dbReference type="STRING" id="168276.SAMN05444580_103101"/>
<keyword evidence="2 7" id="KW-0812">Transmembrane</keyword>
<dbReference type="EC" id="3.4.21.89" evidence="5"/>
<feature type="domain" description="Peptidase S26" evidence="8">
    <location>
        <begin position="28"/>
        <end position="98"/>
    </location>
</feature>
<feature type="compositionally biased region" description="Low complexity" evidence="6">
    <location>
        <begin position="194"/>
        <end position="204"/>
    </location>
</feature>
<keyword evidence="10" id="KW-1185">Reference proteome</keyword>
<keyword evidence="3 7" id="KW-1133">Transmembrane helix</keyword>
<dbReference type="GO" id="GO:0004252">
    <property type="term" value="F:serine-type endopeptidase activity"/>
    <property type="evidence" value="ECO:0007669"/>
    <property type="project" value="UniProtKB-UniRule"/>
</dbReference>
<sequence>MSDTVSGEGQDLGVWGWVKSIVSWLVLLAVLAILALTIVIPRLTGATPYTVLTGSMEPNYPPGTLIVVKPEDPAALQAGDVITFQKESGKLDVVTHRIIEVRENARGEKSFVTQGDANPSRDMNPVVPEQIRGKLWYSVPFMGYVNSVVTGQQRSIMIVVVVGGLLAYAGWMFVSGFRDRSRKGKDEGEDDPADATPEAAAGPVQPTPPYPQAPLGRPAPVRHGAPVTEADTIVMPRIGGGHGAHRPPVPTAIPPAGRRGFVEADTVVIPRIDGHHRAP</sequence>
<organism evidence="9 10">
    <name type="scientific">Rhodococcus tukisamuensis</name>
    <dbReference type="NCBI Taxonomy" id="168276"/>
    <lineage>
        <taxon>Bacteria</taxon>
        <taxon>Bacillati</taxon>
        <taxon>Actinomycetota</taxon>
        <taxon>Actinomycetes</taxon>
        <taxon>Mycobacteriales</taxon>
        <taxon>Nocardiaceae</taxon>
        <taxon>Rhodococcus</taxon>
    </lineage>
</organism>